<feature type="binding site" evidence="10">
    <location>
        <position position="28"/>
    </location>
    <ligand>
        <name>Mn(2+)</name>
        <dbReference type="ChEBI" id="CHEBI:29035"/>
        <label>1</label>
    </ligand>
</feature>
<dbReference type="GO" id="GO:0030145">
    <property type="term" value="F:manganese ion binding"/>
    <property type="evidence" value="ECO:0007669"/>
    <property type="project" value="UniProtKB-UniRule"/>
</dbReference>
<feature type="binding site" evidence="10">
    <location>
        <position position="176"/>
    </location>
    <ligand>
        <name>substrate</name>
    </ligand>
</feature>
<feature type="binding site" evidence="10">
    <location>
        <position position="26"/>
    </location>
    <ligand>
        <name>Mn(2+)</name>
        <dbReference type="ChEBI" id="CHEBI:29035"/>
        <label>1</label>
    </ligand>
</feature>
<dbReference type="Proteomes" id="UP000824083">
    <property type="component" value="Unassembled WGS sequence"/>
</dbReference>
<feature type="binding site" evidence="10">
    <location>
        <position position="130"/>
    </location>
    <ligand>
        <name>Mn(2+)</name>
        <dbReference type="ChEBI" id="CHEBI:29035"/>
        <label>2</label>
    </ligand>
</feature>
<name>A0A9D1LFA0_9BURK</name>
<organism evidence="12 13">
    <name type="scientific">Candidatus Aphodousia faecigallinarum</name>
    <dbReference type="NCBI Taxonomy" id="2840677"/>
    <lineage>
        <taxon>Bacteria</taxon>
        <taxon>Pseudomonadati</taxon>
        <taxon>Pseudomonadota</taxon>
        <taxon>Betaproteobacteria</taxon>
        <taxon>Burkholderiales</taxon>
        <taxon>Sutterellaceae</taxon>
        <taxon>Sutterellaceae incertae sedis</taxon>
        <taxon>Candidatus Aphodousia</taxon>
    </lineage>
</organism>
<comment type="function">
    <text evidence="10">Hydrolyzes the pyrophosphate bond of UDP-2,3-diacylglucosamine to yield 2,3-diacylglucosamine 1-phosphate (lipid X) and UMP by catalyzing the attack of water at the alpha-P atom. Involved in the biosynthesis of lipid A, a phosphorylated glycolipid that anchors the lipopolysaccharide to the outer membrane of the cell.</text>
</comment>
<evidence type="ECO:0000256" key="3">
    <source>
        <dbReference type="ARBA" id="ARBA00022519"/>
    </source>
</evidence>
<evidence type="ECO:0000313" key="13">
    <source>
        <dbReference type="Proteomes" id="UP000824083"/>
    </source>
</evidence>
<protein>
    <recommendedName>
        <fullName evidence="10">UDP-2,3-diacylglucosamine hydrolase</fullName>
        <ecNumber evidence="10">3.6.1.54</ecNumber>
    </recommendedName>
    <alternativeName>
        <fullName evidence="10">UDP-2,3-diacylglucosamine diphosphatase</fullName>
    </alternativeName>
</protein>
<feature type="binding site" evidence="10">
    <location>
        <position position="95"/>
    </location>
    <ligand>
        <name>Mn(2+)</name>
        <dbReference type="ChEBI" id="CHEBI:29035"/>
        <label>2</label>
    </ligand>
</feature>
<evidence type="ECO:0000259" key="11">
    <source>
        <dbReference type="Pfam" id="PF00149"/>
    </source>
</evidence>
<dbReference type="Pfam" id="PF00149">
    <property type="entry name" value="Metallophos"/>
    <property type="match status" value="1"/>
</dbReference>
<evidence type="ECO:0000256" key="5">
    <source>
        <dbReference type="ARBA" id="ARBA00022723"/>
    </source>
</evidence>
<evidence type="ECO:0000256" key="1">
    <source>
        <dbReference type="ARBA" id="ARBA00022475"/>
    </source>
</evidence>
<dbReference type="InterPro" id="IPR004843">
    <property type="entry name" value="Calcineurin-like_PHP"/>
</dbReference>
<dbReference type="GO" id="GO:0008758">
    <property type="term" value="F:UDP-2,3-diacylglucosamine hydrolase activity"/>
    <property type="evidence" value="ECO:0007669"/>
    <property type="project" value="UniProtKB-UniRule"/>
</dbReference>
<dbReference type="GO" id="GO:0019897">
    <property type="term" value="C:extrinsic component of plasma membrane"/>
    <property type="evidence" value="ECO:0007669"/>
    <property type="project" value="UniProtKB-UniRule"/>
</dbReference>
<dbReference type="Gene3D" id="3.60.21.10">
    <property type="match status" value="1"/>
</dbReference>
<keyword evidence="9 10" id="KW-0464">Manganese</keyword>
<evidence type="ECO:0000256" key="7">
    <source>
        <dbReference type="ARBA" id="ARBA00023098"/>
    </source>
</evidence>
<dbReference type="EMBL" id="DVMY01000003">
    <property type="protein sequence ID" value="HIU36671.1"/>
    <property type="molecule type" value="Genomic_DNA"/>
</dbReference>
<dbReference type="NCBIfam" id="NF003743">
    <property type="entry name" value="PRK05340.1"/>
    <property type="match status" value="1"/>
</dbReference>
<proteinExistence type="inferred from homology"/>
<feature type="binding site" evidence="10">
    <location>
        <begin position="95"/>
        <end position="96"/>
    </location>
    <ligand>
        <name>substrate</name>
    </ligand>
</feature>
<evidence type="ECO:0000256" key="10">
    <source>
        <dbReference type="HAMAP-Rule" id="MF_00575"/>
    </source>
</evidence>
<dbReference type="EC" id="3.6.1.54" evidence="10"/>
<evidence type="ECO:0000256" key="4">
    <source>
        <dbReference type="ARBA" id="ARBA00022556"/>
    </source>
</evidence>
<feature type="binding site" evidence="10">
    <location>
        <position position="211"/>
    </location>
    <ligand>
        <name>substrate</name>
    </ligand>
</feature>
<feature type="binding site" evidence="10">
    <location>
        <position position="213"/>
    </location>
    <ligand>
        <name>Mn(2+)</name>
        <dbReference type="ChEBI" id="CHEBI:29035"/>
        <label>1</label>
    </ligand>
</feature>
<feature type="binding site" evidence="10">
    <location>
        <position position="59"/>
    </location>
    <ligand>
        <name>Mn(2+)</name>
        <dbReference type="ChEBI" id="CHEBI:29035"/>
        <label>2</label>
    </ligand>
</feature>
<comment type="cofactor">
    <cofactor evidence="10">
        <name>Mn(2+)</name>
        <dbReference type="ChEBI" id="CHEBI:29035"/>
    </cofactor>
    <text evidence="10">Binds 2 Mn(2+) ions per subunit in a binuclear metal center.</text>
</comment>
<feature type="binding site" evidence="10">
    <location>
        <position position="138"/>
    </location>
    <ligand>
        <name>substrate</name>
    </ligand>
</feature>
<reference evidence="12" key="2">
    <citation type="journal article" date="2021" name="PeerJ">
        <title>Extensive microbial diversity within the chicken gut microbiome revealed by metagenomics and culture.</title>
        <authorList>
            <person name="Gilroy R."/>
            <person name="Ravi A."/>
            <person name="Getino M."/>
            <person name="Pursley I."/>
            <person name="Horton D.L."/>
            <person name="Alikhan N.F."/>
            <person name="Baker D."/>
            <person name="Gharbi K."/>
            <person name="Hall N."/>
            <person name="Watson M."/>
            <person name="Adriaenssens E.M."/>
            <person name="Foster-Nyarko E."/>
            <person name="Jarju S."/>
            <person name="Secka A."/>
            <person name="Antonio M."/>
            <person name="Oren A."/>
            <person name="Chaudhuri R.R."/>
            <person name="La Ragione R."/>
            <person name="Hildebrand F."/>
            <person name="Pallen M.J."/>
        </authorList>
    </citation>
    <scope>NUCLEOTIDE SEQUENCE</scope>
    <source>
        <strain evidence="12">7463</strain>
    </source>
</reference>
<dbReference type="SUPFAM" id="SSF56300">
    <property type="entry name" value="Metallo-dependent phosphatases"/>
    <property type="match status" value="1"/>
</dbReference>
<dbReference type="NCBIfam" id="TIGR01854">
    <property type="entry name" value="lipid_A_lpxH"/>
    <property type="match status" value="1"/>
</dbReference>
<sequence>MSLFSCPTIEAQTNRIVLTDPCFISDLHLNAESAAQAAFFVRFLNEVASAYKELVILGDFFDYWVGDDAWDSAVGLLEPLKNWASNHKLFLMHGNRDFMMGKRLCERLGATLLADPTVATLGSQRLLLSHGDLWCVNDHDYQKVRRKVRSVWWQWLVLRLPLSKRLEIANNARARSKQSKENKEAQLMDVDDKTIAEWAQKLHCDYVIHGHTHRPGSYRINDSLQRFVLADWRFSASNTFKGGFLTFENNVPVLQNFH</sequence>
<dbReference type="PANTHER" id="PTHR34990">
    <property type="entry name" value="UDP-2,3-DIACYLGLUCOSAMINE HYDROLASE-RELATED"/>
    <property type="match status" value="1"/>
</dbReference>
<feature type="binding site" evidence="10">
    <location>
        <position position="59"/>
    </location>
    <ligand>
        <name>Mn(2+)</name>
        <dbReference type="ChEBI" id="CHEBI:29035"/>
        <label>1</label>
    </ligand>
</feature>
<keyword evidence="5 10" id="KW-0479">Metal-binding</keyword>
<comment type="pathway">
    <text evidence="10">Glycolipid biosynthesis; lipid IV(A) biosynthesis; lipid IV(A) from (3R)-3-hydroxytetradecanoyl-[acyl-carrier-protein] and UDP-N-acetyl-alpha-D-glucosamine: step 4/6.</text>
</comment>
<dbReference type="InterPro" id="IPR043461">
    <property type="entry name" value="LpxH-like"/>
</dbReference>
<keyword evidence="6 10" id="KW-0378">Hydrolase</keyword>
<dbReference type="AlphaFoldDB" id="A0A9D1LFA0"/>
<dbReference type="HAMAP" id="MF_00575">
    <property type="entry name" value="LpxH"/>
    <property type="match status" value="1"/>
</dbReference>
<accession>A0A9D1LFA0</accession>
<reference evidence="12" key="1">
    <citation type="submission" date="2020-10" db="EMBL/GenBank/DDBJ databases">
        <authorList>
            <person name="Gilroy R."/>
        </authorList>
    </citation>
    <scope>NUCLEOTIDE SEQUENCE</scope>
    <source>
        <strain evidence="12">7463</strain>
    </source>
</reference>
<evidence type="ECO:0000256" key="9">
    <source>
        <dbReference type="ARBA" id="ARBA00023211"/>
    </source>
</evidence>
<comment type="catalytic activity">
    <reaction evidence="10">
        <text>UDP-2-N,3-O-bis[(3R)-3-hydroxytetradecanoyl]-alpha-D-glucosamine + H2O = 2-N,3-O-bis[(3R)-3-hydroxytetradecanoyl]-alpha-D-glucosaminyl 1-phosphate + UMP + 2 H(+)</text>
        <dbReference type="Rhea" id="RHEA:25213"/>
        <dbReference type="ChEBI" id="CHEBI:15377"/>
        <dbReference type="ChEBI" id="CHEBI:15378"/>
        <dbReference type="ChEBI" id="CHEBI:57865"/>
        <dbReference type="ChEBI" id="CHEBI:57957"/>
        <dbReference type="ChEBI" id="CHEBI:78847"/>
        <dbReference type="EC" id="3.6.1.54"/>
    </reaction>
</comment>
<dbReference type="InterPro" id="IPR029052">
    <property type="entry name" value="Metallo-depent_PP-like"/>
</dbReference>
<keyword evidence="3 10" id="KW-0997">Cell inner membrane</keyword>
<keyword evidence="2 10" id="KW-0444">Lipid biosynthesis</keyword>
<keyword evidence="1 10" id="KW-1003">Cell membrane</keyword>
<gene>
    <name evidence="10" type="primary">lpxH</name>
    <name evidence="12" type="ORF">IAC56_00080</name>
</gene>
<feature type="binding site" evidence="10">
    <location>
        <position position="180"/>
    </location>
    <ligand>
        <name>substrate</name>
    </ligand>
</feature>
<comment type="subcellular location">
    <subcellularLocation>
        <location evidence="10">Cell inner membrane</location>
        <topology evidence="10">Peripheral membrane protein</topology>
        <orientation evidence="10">Cytoplasmic side</orientation>
    </subcellularLocation>
</comment>
<feature type="binding site" evidence="10">
    <location>
        <position position="183"/>
    </location>
    <ligand>
        <name>substrate</name>
    </ligand>
</feature>
<keyword evidence="7 10" id="KW-0443">Lipid metabolism</keyword>
<keyword evidence="4 10" id="KW-0441">Lipid A biosynthesis</keyword>
<evidence type="ECO:0000256" key="8">
    <source>
        <dbReference type="ARBA" id="ARBA00023136"/>
    </source>
</evidence>
<dbReference type="PANTHER" id="PTHR34990:SF1">
    <property type="entry name" value="UDP-2,3-DIACYLGLUCOSAMINE HYDROLASE"/>
    <property type="match status" value="1"/>
</dbReference>
<dbReference type="GO" id="GO:0009245">
    <property type="term" value="P:lipid A biosynthetic process"/>
    <property type="evidence" value="ECO:0007669"/>
    <property type="project" value="UniProtKB-UniRule"/>
</dbReference>
<evidence type="ECO:0000256" key="2">
    <source>
        <dbReference type="ARBA" id="ARBA00022516"/>
    </source>
</evidence>
<feature type="binding site" evidence="10">
    <location>
        <position position="211"/>
    </location>
    <ligand>
        <name>Mn(2+)</name>
        <dbReference type="ChEBI" id="CHEBI:29035"/>
        <label>2</label>
    </ligand>
</feature>
<evidence type="ECO:0000256" key="6">
    <source>
        <dbReference type="ARBA" id="ARBA00022801"/>
    </source>
</evidence>
<evidence type="ECO:0000313" key="12">
    <source>
        <dbReference type="EMBL" id="HIU36671.1"/>
    </source>
</evidence>
<dbReference type="InterPro" id="IPR010138">
    <property type="entry name" value="UDP-diacylglucosamine_Hdrlase"/>
</dbReference>
<keyword evidence="8 10" id="KW-0472">Membrane</keyword>
<comment type="similarity">
    <text evidence="10">Belongs to the LpxH family.</text>
</comment>
<feature type="domain" description="Calcineurin-like phosphoesterase" evidence="11">
    <location>
        <begin position="23"/>
        <end position="215"/>
    </location>
</feature>
<dbReference type="CDD" id="cd07398">
    <property type="entry name" value="MPP_YbbF-LpxH"/>
    <property type="match status" value="1"/>
</dbReference>
<comment type="caution">
    <text evidence="12">The sequence shown here is derived from an EMBL/GenBank/DDBJ whole genome shotgun (WGS) entry which is preliminary data.</text>
</comment>
<dbReference type="GO" id="GO:0005737">
    <property type="term" value="C:cytoplasm"/>
    <property type="evidence" value="ECO:0007669"/>
    <property type="project" value="InterPro"/>
</dbReference>